<keyword evidence="2" id="KW-0433">Leucine-rich repeat</keyword>
<organism evidence="5 6">
    <name type="scientific">Amphimedon queenslandica</name>
    <name type="common">Sponge</name>
    <dbReference type="NCBI Taxonomy" id="400682"/>
    <lineage>
        <taxon>Eukaryota</taxon>
        <taxon>Metazoa</taxon>
        <taxon>Porifera</taxon>
        <taxon>Demospongiae</taxon>
        <taxon>Heteroscleromorpha</taxon>
        <taxon>Haplosclerida</taxon>
        <taxon>Niphatidae</taxon>
        <taxon>Amphimedon</taxon>
    </lineage>
</organism>
<dbReference type="KEGG" id="aqu:109591879"/>
<dbReference type="GO" id="GO:0005634">
    <property type="term" value="C:nucleus"/>
    <property type="evidence" value="ECO:0007669"/>
    <property type="project" value="TreeGrafter"/>
</dbReference>
<accession>A0AAN0K1K6</accession>
<evidence type="ECO:0000313" key="5">
    <source>
        <dbReference type="EnsemblMetazoa" id="XP_019863044.1"/>
    </source>
</evidence>
<keyword evidence="1" id="KW-0343">GTPase activation</keyword>
<evidence type="ECO:0000256" key="3">
    <source>
        <dbReference type="ARBA" id="ARBA00022737"/>
    </source>
</evidence>
<sequence length="280" mass="31552">MSRLGILEVAVDNKVIPIRREDDDNFDILLHESVKAGDSFEVSILLQLGADPNSKDERGKSAVEIAKERGHREIHSGGEETGEVKWTSHELILTKPSASQCQEVISQLTNSHQDIYLNHSSPDIVYVLMSLVLDIRTIKGINIQYTKITKDVILLLSHKITNNTSLDTLSISSDSINDDGVIALTQSLINNRKITYFYLSYNPNITSTSAQSLAELLLYNHALSYLRLDSTNIDTDGVLVLMESLRTNNTLWKLALDKKHKQTCYSLPYYKTIEDRLVFE</sequence>
<keyword evidence="4" id="KW-0040">ANK repeat</keyword>
<dbReference type="SUPFAM" id="SSF52047">
    <property type="entry name" value="RNI-like"/>
    <property type="match status" value="1"/>
</dbReference>
<dbReference type="InterPro" id="IPR036770">
    <property type="entry name" value="Ankyrin_rpt-contain_sf"/>
</dbReference>
<dbReference type="InterPro" id="IPR002110">
    <property type="entry name" value="Ankyrin_rpt"/>
</dbReference>
<dbReference type="Gene3D" id="3.80.10.10">
    <property type="entry name" value="Ribonuclease Inhibitor"/>
    <property type="match status" value="2"/>
</dbReference>
<keyword evidence="6" id="KW-1185">Reference proteome</keyword>
<feature type="repeat" description="ANK" evidence="4">
    <location>
        <begin position="25"/>
        <end position="57"/>
    </location>
</feature>
<protein>
    <submittedName>
        <fullName evidence="5">Uncharacterized protein</fullName>
    </submittedName>
</protein>
<dbReference type="InterPro" id="IPR027038">
    <property type="entry name" value="RanGap"/>
</dbReference>
<dbReference type="GO" id="GO:0005096">
    <property type="term" value="F:GTPase activator activity"/>
    <property type="evidence" value="ECO:0007669"/>
    <property type="project" value="UniProtKB-KW"/>
</dbReference>
<dbReference type="AlphaFoldDB" id="A0AAN0K1K6"/>
<dbReference type="EnsemblMetazoa" id="XM_020007485.1">
    <property type="protein sequence ID" value="XP_019863044.1"/>
    <property type="gene ID" value="LOC109591879"/>
</dbReference>
<dbReference type="GO" id="GO:0006913">
    <property type="term" value="P:nucleocytoplasmic transport"/>
    <property type="evidence" value="ECO:0007669"/>
    <property type="project" value="TreeGrafter"/>
</dbReference>
<keyword evidence="3" id="KW-0677">Repeat</keyword>
<name>A0AAN0K1K6_AMPQE</name>
<evidence type="ECO:0000256" key="2">
    <source>
        <dbReference type="ARBA" id="ARBA00022614"/>
    </source>
</evidence>
<reference evidence="5" key="2">
    <citation type="submission" date="2024-06" db="UniProtKB">
        <authorList>
            <consortium name="EnsemblMetazoa"/>
        </authorList>
    </citation>
    <scope>IDENTIFICATION</scope>
</reference>
<dbReference type="Proteomes" id="UP000007879">
    <property type="component" value="Unassembled WGS sequence"/>
</dbReference>
<reference evidence="6" key="1">
    <citation type="journal article" date="2010" name="Nature">
        <title>The Amphimedon queenslandica genome and the evolution of animal complexity.</title>
        <authorList>
            <person name="Srivastava M."/>
            <person name="Simakov O."/>
            <person name="Chapman J."/>
            <person name="Fahey B."/>
            <person name="Gauthier M.E."/>
            <person name="Mitros T."/>
            <person name="Richards G.S."/>
            <person name="Conaco C."/>
            <person name="Dacre M."/>
            <person name="Hellsten U."/>
            <person name="Larroux C."/>
            <person name="Putnam N.H."/>
            <person name="Stanke M."/>
            <person name="Adamska M."/>
            <person name="Darling A."/>
            <person name="Degnan S.M."/>
            <person name="Oakley T.H."/>
            <person name="Plachetzki D.C."/>
            <person name="Zhai Y."/>
            <person name="Adamski M."/>
            <person name="Calcino A."/>
            <person name="Cummins S.F."/>
            <person name="Goodstein D.M."/>
            <person name="Harris C."/>
            <person name="Jackson D.J."/>
            <person name="Leys S.P."/>
            <person name="Shu S."/>
            <person name="Woodcroft B.J."/>
            <person name="Vervoort M."/>
            <person name="Kosik K.S."/>
            <person name="Manning G."/>
            <person name="Degnan B.M."/>
            <person name="Rokhsar D.S."/>
        </authorList>
    </citation>
    <scope>NUCLEOTIDE SEQUENCE [LARGE SCALE GENOMIC DNA]</scope>
</reference>
<dbReference type="PANTHER" id="PTHR24113:SF12">
    <property type="entry name" value="RAN GTPASE-ACTIVATING PROTEIN 1"/>
    <property type="match status" value="1"/>
</dbReference>
<dbReference type="GO" id="GO:0048471">
    <property type="term" value="C:perinuclear region of cytoplasm"/>
    <property type="evidence" value="ECO:0007669"/>
    <property type="project" value="TreeGrafter"/>
</dbReference>
<dbReference type="PROSITE" id="PS50088">
    <property type="entry name" value="ANK_REPEAT"/>
    <property type="match status" value="1"/>
</dbReference>
<dbReference type="RefSeq" id="XP_019863044.1">
    <property type="nucleotide sequence ID" value="XM_020007485.1"/>
</dbReference>
<proteinExistence type="predicted"/>
<dbReference type="GO" id="GO:0031267">
    <property type="term" value="F:small GTPase binding"/>
    <property type="evidence" value="ECO:0007669"/>
    <property type="project" value="TreeGrafter"/>
</dbReference>
<evidence type="ECO:0000313" key="6">
    <source>
        <dbReference type="Proteomes" id="UP000007879"/>
    </source>
</evidence>
<evidence type="ECO:0000256" key="1">
    <source>
        <dbReference type="ARBA" id="ARBA00022468"/>
    </source>
</evidence>
<dbReference type="PANTHER" id="PTHR24113">
    <property type="entry name" value="RAN GTPASE-ACTIVATING PROTEIN 1"/>
    <property type="match status" value="1"/>
</dbReference>
<dbReference type="Gene3D" id="1.25.40.20">
    <property type="entry name" value="Ankyrin repeat-containing domain"/>
    <property type="match status" value="1"/>
</dbReference>
<dbReference type="SUPFAM" id="SSF48403">
    <property type="entry name" value="Ankyrin repeat"/>
    <property type="match status" value="1"/>
</dbReference>
<dbReference type="InterPro" id="IPR032675">
    <property type="entry name" value="LRR_dom_sf"/>
</dbReference>
<dbReference type="GO" id="GO:0005829">
    <property type="term" value="C:cytosol"/>
    <property type="evidence" value="ECO:0007669"/>
    <property type="project" value="TreeGrafter"/>
</dbReference>
<evidence type="ECO:0000256" key="4">
    <source>
        <dbReference type="PROSITE-ProRule" id="PRU00023"/>
    </source>
</evidence>
<dbReference type="GeneID" id="109591879"/>